<protein>
    <submittedName>
        <fullName evidence="2">Uncharacterized protein</fullName>
    </submittedName>
</protein>
<evidence type="ECO:0000313" key="2">
    <source>
        <dbReference type="EMBL" id="MDQ0675361.1"/>
    </source>
</evidence>
<comment type="caution">
    <text evidence="2">The sequence shown here is derived from an EMBL/GenBank/DDBJ whole genome shotgun (WGS) entry which is preliminary data.</text>
</comment>
<dbReference type="InterPro" id="IPR007362">
    <property type="entry name" value="DUF429"/>
</dbReference>
<organism evidence="2 3">
    <name type="scientific">Pseudarthrobacter siccitolerans</name>
    <dbReference type="NCBI Taxonomy" id="861266"/>
    <lineage>
        <taxon>Bacteria</taxon>
        <taxon>Bacillati</taxon>
        <taxon>Actinomycetota</taxon>
        <taxon>Actinomycetes</taxon>
        <taxon>Micrococcales</taxon>
        <taxon>Micrococcaceae</taxon>
        <taxon>Pseudarthrobacter</taxon>
    </lineage>
</organism>
<evidence type="ECO:0000256" key="1">
    <source>
        <dbReference type="SAM" id="MobiDB-lite"/>
    </source>
</evidence>
<gene>
    <name evidence="2" type="ORF">QFZ36_002922</name>
</gene>
<keyword evidence="3" id="KW-1185">Reference proteome</keyword>
<evidence type="ECO:0000313" key="3">
    <source>
        <dbReference type="Proteomes" id="UP001236806"/>
    </source>
</evidence>
<sequence length="129" mass="13541">MRSSRRRSQHSTDPSPGTDPANWRRSTPAASLKLWGLGAHGYKGRGTSEAERLSVLLGSLRRQAPWLDLAGHEDRLAGSDDLFDAVVASLTARAVAVGLTALPDGAHAAAARKEGWIHMPAGGLDGLPG</sequence>
<accession>A0ABU0PN40</accession>
<dbReference type="EMBL" id="JAUSXB010000001">
    <property type="protein sequence ID" value="MDQ0675361.1"/>
    <property type="molecule type" value="Genomic_DNA"/>
</dbReference>
<reference evidence="2 3" key="1">
    <citation type="submission" date="2023-07" db="EMBL/GenBank/DDBJ databases">
        <title>Comparative genomics of wheat-associated soil bacteria to identify genetic determinants of phenazine resistance.</title>
        <authorList>
            <person name="Mouncey N."/>
        </authorList>
    </citation>
    <scope>NUCLEOTIDE SEQUENCE [LARGE SCALE GENOMIC DNA]</scope>
    <source>
        <strain evidence="2 3">W1I3</strain>
    </source>
</reference>
<dbReference type="Proteomes" id="UP001236806">
    <property type="component" value="Unassembled WGS sequence"/>
</dbReference>
<dbReference type="Pfam" id="PF04250">
    <property type="entry name" value="DUF429"/>
    <property type="match status" value="1"/>
</dbReference>
<proteinExistence type="predicted"/>
<feature type="region of interest" description="Disordered" evidence="1">
    <location>
        <begin position="1"/>
        <end position="25"/>
    </location>
</feature>
<name>A0ABU0PN40_9MICC</name>